<evidence type="ECO:0000313" key="16">
    <source>
        <dbReference type="Proteomes" id="UP000594688"/>
    </source>
</evidence>
<evidence type="ECO:0000256" key="8">
    <source>
        <dbReference type="ARBA" id="ARBA00022840"/>
    </source>
</evidence>
<evidence type="ECO:0000256" key="9">
    <source>
        <dbReference type="ARBA" id="ARBA00022842"/>
    </source>
</evidence>
<dbReference type="InterPro" id="IPR002319">
    <property type="entry name" value="Phenylalanyl-tRNA_Synthase"/>
</dbReference>
<dbReference type="Pfam" id="PF02912">
    <property type="entry name" value="Phe_tRNA-synt_N"/>
    <property type="match status" value="1"/>
</dbReference>
<keyword evidence="11 13" id="KW-0030">Aminoacyl-tRNA synthetase</keyword>
<dbReference type="InterPro" id="IPR022911">
    <property type="entry name" value="Phe_tRNA_ligase_alpha1_bac"/>
</dbReference>
<comment type="subunit">
    <text evidence="3 13">Tetramer of two alpha and two beta subunits.</text>
</comment>
<comment type="similarity">
    <text evidence="2 13">Belongs to the class-II aminoacyl-tRNA synthetase family. Phe-tRNA synthetase alpha subunit type 1 subfamily.</text>
</comment>
<keyword evidence="7 13" id="KW-0547">Nucleotide-binding</keyword>
<dbReference type="GO" id="GO:0004826">
    <property type="term" value="F:phenylalanine-tRNA ligase activity"/>
    <property type="evidence" value="ECO:0007669"/>
    <property type="project" value="UniProtKB-UniRule"/>
</dbReference>
<dbReference type="EC" id="6.1.1.20" evidence="13"/>
<dbReference type="InterPro" id="IPR010978">
    <property type="entry name" value="tRNA-bd_arm"/>
</dbReference>
<dbReference type="GO" id="GO:0000287">
    <property type="term" value="F:magnesium ion binding"/>
    <property type="evidence" value="ECO:0007669"/>
    <property type="project" value="UniProtKB-UniRule"/>
</dbReference>
<keyword evidence="8 13" id="KW-0067">ATP-binding</keyword>
<name>A0A7T0BV17_9BACT</name>
<sequence length="335" mass="37964">MTDPILNIRKLFDKQLGALVREDQLRQLKADFIGKKGRVTLLMKELKSLPSNERKEAGKNLNEVKTYIEAALQEKNHQLKSATANDKNSAFDFTLPGRKNGTGHSHPVTQVMEEIISIFNGMGFNVEEGPQIESDYYNFEALNIPKDHPARDMQDTFYIGGKVLRTHTSPVQIHVMERQPPPLRIIAPGKVYRCDSDVSHTPMFHQIEGLMVDRDVRFSDLKGVIEIFLKEVFGANVKVRFRPSFFPFTCPSAEVDIQCAMCSGKGCRSCSQTGWLEILGAGMVDPAVFGFVDYDPEEWSGFAFGLGIERIAMLKFGINDIRLYFENDIRFLQQF</sequence>
<evidence type="ECO:0000256" key="2">
    <source>
        <dbReference type="ARBA" id="ARBA00010207"/>
    </source>
</evidence>
<dbReference type="InterPro" id="IPR004188">
    <property type="entry name" value="Phe-tRNA_ligase_II_N"/>
</dbReference>
<keyword evidence="6 13" id="KW-0479">Metal-binding</keyword>
<evidence type="ECO:0000256" key="13">
    <source>
        <dbReference type="HAMAP-Rule" id="MF_00281"/>
    </source>
</evidence>
<keyword evidence="4 13" id="KW-0963">Cytoplasm</keyword>
<dbReference type="Gene3D" id="3.30.930.10">
    <property type="entry name" value="Bira Bifunctional Protein, Domain 2"/>
    <property type="match status" value="1"/>
</dbReference>
<evidence type="ECO:0000256" key="11">
    <source>
        <dbReference type="ARBA" id="ARBA00023146"/>
    </source>
</evidence>
<evidence type="ECO:0000256" key="10">
    <source>
        <dbReference type="ARBA" id="ARBA00022917"/>
    </source>
</evidence>
<dbReference type="FunFam" id="3.30.930.10:FF:000003">
    <property type="entry name" value="Phenylalanine--tRNA ligase alpha subunit"/>
    <property type="match status" value="1"/>
</dbReference>
<keyword evidence="10 13" id="KW-0648">Protein biosynthesis</keyword>
<comment type="cofactor">
    <cofactor evidence="13">
        <name>Mg(2+)</name>
        <dbReference type="ChEBI" id="CHEBI:18420"/>
    </cofactor>
    <text evidence="13">Binds 2 magnesium ions per tetramer.</text>
</comment>
<evidence type="ECO:0000313" key="15">
    <source>
        <dbReference type="EMBL" id="QPJ61332.1"/>
    </source>
</evidence>
<dbReference type="InterPro" id="IPR045864">
    <property type="entry name" value="aa-tRNA-synth_II/BPL/LPL"/>
</dbReference>
<evidence type="ECO:0000256" key="6">
    <source>
        <dbReference type="ARBA" id="ARBA00022723"/>
    </source>
</evidence>
<dbReference type="GO" id="GO:0000049">
    <property type="term" value="F:tRNA binding"/>
    <property type="evidence" value="ECO:0007669"/>
    <property type="project" value="InterPro"/>
</dbReference>
<evidence type="ECO:0000256" key="7">
    <source>
        <dbReference type="ARBA" id="ARBA00022741"/>
    </source>
</evidence>
<evidence type="ECO:0000256" key="4">
    <source>
        <dbReference type="ARBA" id="ARBA00022490"/>
    </source>
</evidence>
<comment type="caution">
    <text evidence="13">Lacks conserved residue(s) required for the propagation of feature annotation.</text>
</comment>
<gene>
    <name evidence="13 15" type="primary">pheS</name>
    <name evidence="15" type="ORF">G3M70_05275</name>
</gene>
<feature type="domain" description="Aminoacyl-transfer RNA synthetases class-II family profile" evidence="14">
    <location>
        <begin position="164"/>
        <end position="314"/>
    </location>
</feature>
<evidence type="ECO:0000259" key="14">
    <source>
        <dbReference type="PROSITE" id="PS50862"/>
    </source>
</evidence>
<keyword evidence="5 13" id="KW-0436">Ligase</keyword>
<keyword evidence="9 13" id="KW-0460">Magnesium</keyword>
<accession>A0A7T0BV17</accession>
<dbReference type="SUPFAM" id="SSF46589">
    <property type="entry name" value="tRNA-binding arm"/>
    <property type="match status" value="1"/>
</dbReference>
<evidence type="ECO:0000256" key="1">
    <source>
        <dbReference type="ARBA" id="ARBA00004496"/>
    </source>
</evidence>
<evidence type="ECO:0000256" key="3">
    <source>
        <dbReference type="ARBA" id="ARBA00011209"/>
    </source>
</evidence>
<dbReference type="GO" id="GO:0005737">
    <property type="term" value="C:cytoplasm"/>
    <property type="evidence" value="ECO:0007669"/>
    <property type="project" value="UniProtKB-SubCell"/>
</dbReference>
<organism evidence="15 16">
    <name type="scientific">Candidatus Nitronauta litoralis</name>
    <dbReference type="NCBI Taxonomy" id="2705533"/>
    <lineage>
        <taxon>Bacteria</taxon>
        <taxon>Pseudomonadati</taxon>
        <taxon>Nitrospinota/Tectimicrobiota group</taxon>
        <taxon>Nitrospinota</taxon>
        <taxon>Nitrospinia</taxon>
        <taxon>Nitrospinales</taxon>
        <taxon>Nitrospinaceae</taxon>
        <taxon>Candidatus Nitronauta</taxon>
    </lineage>
</organism>
<protein>
    <recommendedName>
        <fullName evidence="13">Phenylalanine--tRNA ligase alpha subunit</fullName>
        <ecNumber evidence="13">6.1.1.20</ecNumber>
    </recommendedName>
    <alternativeName>
        <fullName evidence="13">Phenylalanyl-tRNA synthetase alpha subunit</fullName>
        <shortName evidence="13">PheRS</shortName>
    </alternativeName>
</protein>
<dbReference type="SUPFAM" id="SSF55681">
    <property type="entry name" value="Class II aaRS and biotin synthetases"/>
    <property type="match status" value="1"/>
</dbReference>
<dbReference type="Pfam" id="PF01409">
    <property type="entry name" value="tRNA-synt_2d"/>
    <property type="match status" value="1"/>
</dbReference>
<evidence type="ECO:0000256" key="5">
    <source>
        <dbReference type="ARBA" id="ARBA00022598"/>
    </source>
</evidence>
<dbReference type="CDD" id="cd00496">
    <property type="entry name" value="PheRS_alpha_core"/>
    <property type="match status" value="1"/>
</dbReference>
<dbReference type="HAMAP" id="MF_00281">
    <property type="entry name" value="Phe_tRNA_synth_alpha1"/>
    <property type="match status" value="1"/>
</dbReference>
<dbReference type="PROSITE" id="PS50862">
    <property type="entry name" value="AA_TRNA_LIGASE_II"/>
    <property type="match status" value="1"/>
</dbReference>
<proteinExistence type="inferred from homology"/>
<dbReference type="Proteomes" id="UP000594688">
    <property type="component" value="Chromosome"/>
</dbReference>
<dbReference type="AlphaFoldDB" id="A0A7T0BV17"/>
<dbReference type="PANTHER" id="PTHR11538">
    <property type="entry name" value="PHENYLALANYL-TRNA SYNTHETASE"/>
    <property type="match status" value="1"/>
</dbReference>
<dbReference type="EMBL" id="CP048685">
    <property type="protein sequence ID" value="QPJ61332.1"/>
    <property type="molecule type" value="Genomic_DNA"/>
</dbReference>
<dbReference type="KEGG" id="nli:G3M70_05275"/>
<dbReference type="GO" id="GO:0006432">
    <property type="term" value="P:phenylalanyl-tRNA aminoacylation"/>
    <property type="evidence" value="ECO:0007669"/>
    <property type="project" value="UniProtKB-UniRule"/>
</dbReference>
<evidence type="ECO:0000256" key="12">
    <source>
        <dbReference type="ARBA" id="ARBA00049255"/>
    </source>
</evidence>
<reference evidence="15 16" key="1">
    <citation type="submission" date="2020-02" db="EMBL/GenBank/DDBJ databases">
        <title>Genomic and physiological characterization of two novel Nitrospinaceae genera.</title>
        <authorList>
            <person name="Mueller A.J."/>
            <person name="Jung M.-Y."/>
            <person name="Strachan C.R."/>
            <person name="Herbold C.W."/>
            <person name="Kirkegaard R.H."/>
            <person name="Daims H."/>
        </authorList>
    </citation>
    <scope>NUCLEOTIDE SEQUENCE [LARGE SCALE GENOMIC DNA]</scope>
    <source>
        <strain evidence="15">EB</strain>
    </source>
</reference>
<comment type="subcellular location">
    <subcellularLocation>
        <location evidence="1 13">Cytoplasm</location>
    </subcellularLocation>
</comment>
<dbReference type="InterPro" id="IPR006195">
    <property type="entry name" value="aa-tRNA-synth_II"/>
</dbReference>
<dbReference type="GO" id="GO:0005524">
    <property type="term" value="F:ATP binding"/>
    <property type="evidence" value="ECO:0007669"/>
    <property type="project" value="UniProtKB-UniRule"/>
</dbReference>
<comment type="catalytic activity">
    <reaction evidence="12 13">
        <text>tRNA(Phe) + L-phenylalanine + ATP = L-phenylalanyl-tRNA(Phe) + AMP + diphosphate + H(+)</text>
        <dbReference type="Rhea" id="RHEA:19413"/>
        <dbReference type="Rhea" id="RHEA-COMP:9668"/>
        <dbReference type="Rhea" id="RHEA-COMP:9699"/>
        <dbReference type="ChEBI" id="CHEBI:15378"/>
        <dbReference type="ChEBI" id="CHEBI:30616"/>
        <dbReference type="ChEBI" id="CHEBI:33019"/>
        <dbReference type="ChEBI" id="CHEBI:58095"/>
        <dbReference type="ChEBI" id="CHEBI:78442"/>
        <dbReference type="ChEBI" id="CHEBI:78531"/>
        <dbReference type="ChEBI" id="CHEBI:456215"/>
        <dbReference type="EC" id="6.1.1.20"/>
    </reaction>
</comment>
<dbReference type="PANTHER" id="PTHR11538:SF41">
    <property type="entry name" value="PHENYLALANINE--TRNA LIGASE, MITOCHONDRIAL"/>
    <property type="match status" value="1"/>
</dbReference>